<evidence type="ECO:0000313" key="3">
    <source>
        <dbReference type="Proteomes" id="UP000265916"/>
    </source>
</evidence>
<proteinExistence type="predicted"/>
<protein>
    <submittedName>
        <fullName evidence="2">Uncharacterized protein</fullName>
    </submittedName>
</protein>
<feature type="signal peptide" evidence="1">
    <location>
        <begin position="1"/>
        <end position="23"/>
    </location>
</feature>
<name>A0A3A1YJC0_9GAMM</name>
<dbReference type="EMBL" id="NRJG01000093">
    <property type="protein sequence ID" value="RIY37150.1"/>
    <property type="molecule type" value="Genomic_DNA"/>
</dbReference>
<accession>A0A3A1YJC0</accession>
<keyword evidence="3" id="KW-1185">Reference proteome</keyword>
<feature type="chain" id="PRO_5017343138" evidence="1">
    <location>
        <begin position="24"/>
        <end position="98"/>
    </location>
</feature>
<dbReference type="RefSeq" id="WP_119531669.1">
    <property type="nucleotide sequence ID" value="NZ_JBHSSP010000004.1"/>
</dbReference>
<gene>
    <name evidence="2" type="ORF">CKF58_05200</name>
</gene>
<evidence type="ECO:0000313" key="2">
    <source>
        <dbReference type="EMBL" id="RIY37150.1"/>
    </source>
</evidence>
<evidence type="ECO:0000256" key="1">
    <source>
        <dbReference type="SAM" id="SignalP"/>
    </source>
</evidence>
<keyword evidence="1" id="KW-0732">Signal</keyword>
<dbReference type="Proteomes" id="UP000265916">
    <property type="component" value="Unassembled WGS sequence"/>
</dbReference>
<dbReference type="AlphaFoldDB" id="A0A3A1YJC0"/>
<comment type="caution">
    <text evidence="2">The sequence shown here is derived from an EMBL/GenBank/DDBJ whole genome shotgun (WGS) entry which is preliminary data.</text>
</comment>
<reference evidence="2 3" key="1">
    <citation type="submission" date="2017-08" db="EMBL/GenBank/DDBJ databases">
        <title>Reclassification of Bisgaard taxon 37 and 44.</title>
        <authorList>
            <person name="Christensen H."/>
        </authorList>
    </citation>
    <scope>NUCLEOTIDE SEQUENCE [LARGE SCALE GENOMIC DNA]</scope>
    <source>
        <strain evidence="2 3">111</strain>
    </source>
</reference>
<sequence>MRKLNIGCLAVCASLLWTLPSFANGNDACGDDSATISQPNPLINNGSLDTEVKPLVIRYMPYYEPQISICIYGDNACSGHPQPVTFTNLTLGKTVPVK</sequence>
<organism evidence="2 3">
    <name type="scientific">Psittacicella hinzii</name>
    <dbReference type="NCBI Taxonomy" id="2028575"/>
    <lineage>
        <taxon>Bacteria</taxon>
        <taxon>Pseudomonadati</taxon>
        <taxon>Pseudomonadota</taxon>
        <taxon>Gammaproteobacteria</taxon>
        <taxon>Pasteurellales</taxon>
        <taxon>Psittacicellaceae</taxon>
        <taxon>Psittacicella</taxon>
    </lineage>
</organism>